<comment type="caution">
    <text evidence="2">The sequence shown here is derived from an EMBL/GenBank/DDBJ whole genome shotgun (WGS) entry which is preliminary data.</text>
</comment>
<dbReference type="Gene3D" id="2.160.20.80">
    <property type="entry name" value="E3 ubiquitin-protein ligase SopA"/>
    <property type="match status" value="1"/>
</dbReference>
<keyword evidence="1" id="KW-0812">Transmembrane</keyword>
<dbReference type="Pfam" id="PF13576">
    <property type="entry name" value="Pentapeptide_3"/>
    <property type="match status" value="1"/>
</dbReference>
<evidence type="ECO:0000256" key="1">
    <source>
        <dbReference type="SAM" id="Phobius"/>
    </source>
</evidence>
<keyword evidence="1" id="KW-1133">Transmembrane helix</keyword>
<dbReference type="Proteomes" id="UP000091979">
    <property type="component" value="Unassembled WGS sequence"/>
</dbReference>
<proteinExistence type="predicted"/>
<dbReference type="PATRIC" id="fig|1560234.3.peg.1543"/>
<feature type="transmembrane region" description="Helical" evidence="1">
    <location>
        <begin position="340"/>
        <end position="357"/>
    </location>
</feature>
<evidence type="ECO:0008006" key="4">
    <source>
        <dbReference type="Google" id="ProtNLM"/>
    </source>
</evidence>
<feature type="transmembrane region" description="Helical" evidence="1">
    <location>
        <begin position="284"/>
        <end position="303"/>
    </location>
</feature>
<dbReference type="STRING" id="1560234.SP90_12245"/>
<accession>A0A1B7XAS2</accession>
<protein>
    <recommendedName>
        <fullName evidence="4">Pentapeptide repeat protein</fullName>
    </recommendedName>
</protein>
<dbReference type="RefSeq" id="WP_066856610.1">
    <property type="nucleotide sequence ID" value="NZ_JXMS01000023.1"/>
</dbReference>
<dbReference type="EMBL" id="JXMS01000023">
    <property type="protein sequence ID" value="OBQ46468.1"/>
    <property type="molecule type" value="Genomic_DNA"/>
</dbReference>
<evidence type="ECO:0000313" key="2">
    <source>
        <dbReference type="EMBL" id="OBQ46468.1"/>
    </source>
</evidence>
<dbReference type="AlphaFoldDB" id="A0A1B7XAS2"/>
<dbReference type="SUPFAM" id="SSF141571">
    <property type="entry name" value="Pentapeptide repeat-like"/>
    <property type="match status" value="1"/>
</dbReference>
<gene>
    <name evidence="2" type="ORF">SP90_12245</name>
</gene>
<dbReference type="InterPro" id="IPR001646">
    <property type="entry name" value="5peptide_repeat"/>
</dbReference>
<dbReference type="OrthoDB" id="10006648at2"/>
<reference evidence="2 3" key="1">
    <citation type="submission" date="2015-01" db="EMBL/GenBank/DDBJ databases">
        <title>Desulfovibrio sp. JC271 draft genome sequence.</title>
        <authorList>
            <person name="Shivani Y."/>
            <person name="Subhash Y."/>
            <person name="Sasikala C."/>
            <person name="Ramana C.V."/>
        </authorList>
    </citation>
    <scope>NUCLEOTIDE SEQUENCE [LARGE SCALE GENOMIC DNA]</scope>
    <source>
        <strain evidence="2 3">JC271</strain>
    </source>
</reference>
<keyword evidence="1" id="KW-0472">Membrane</keyword>
<name>A0A1B7XAS2_9BACT</name>
<organism evidence="2 3">
    <name type="scientific">Halodesulfovibrio spirochaetisodalis</name>
    <dbReference type="NCBI Taxonomy" id="1560234"/>
    <lineage>
        <taxon>Bacteria</taxon>
        <taxon>Pseudomonadati</taxon>
        <taxon>Thermodesulfobacteriota</taxon>
        <taxon>Desulfovibrionia</taxon>
        <taxon>Desulfovibrionales</taxon>
        <taxon>Desulfovibrionaceae</taxon>
        <taxon>Halodesulfovibrio</taxon>
    </lineage>
</organism>
<keyword evidence="3" id="KW-1185">Reference proteome</keyword>
<evidence type="ECO:0000313" key="3">
    <source>
        <dbReference type="Proteomes" id="UP000091979"/>
    </source>
</evidence>
<sequence>MMRTPRINRDALTIITPDEISEKLRNHYYRENWDEKSNTDINIAEALYLSEKLINEEFMLENFDEFSNFVPPVHFNSCVFSEQTLFSDDIFLDISFSNCIFENDVTFQDAKIKSSFFYCITFCKSVSFDSVSFSNNASFSNVNFQSGSFKGSSFHKQINFEECNIQTSLDLTNLTLENNMLTLQSMPLSKIQLGTAEIAKLTLNNCHWPKLETIKQDGIVTEQIARDWKAKSLALSDMGGMSLWHCCEKYFTLKRVKAEKDYFLLATLHCYRFISHYGESPGRAFSILAAVTIAFPLLFGLMITPPAATTTADISLGFIPYWGNVANLTNLSLPIKVFQQVWKGIIWAQLAFFGMALRNKVRR</sequence>